<gene>
    <name evidence="2" type="ORF">GGR11_000549</name>
</gene>
<dbReference type="AlphaFoldDB" id="A0A7W6A3R7"/>
<dbReference type="GO" id="GO:0003677">
    <property type="term" value="F:DNA binding"/>
    <property type="evidence" value="ECO:0007669"/>
    <property type="project" value="UniProtKB-KW"/>
</dbReference>
<accession>A0A7W6A3R7</accession>
<dbReference type="EMBL" id="JACIDA010000001">
    <property type="protein sequence ID" value="MBB3871035.1"/>
    <property type="molecule type" value="Genomic_DNA"/>
</dbReference>
<name>A0A7W6A3R7_9CAUL</name>
<dbReference type="Pfam" id="PF00196">
    <property type="entry name" value="GerE"/>
    <property type="match status" value="1"/>
</dbReference>
<dbReference type="InterPro" id="IPR000792">
    <property type="entry name" value="Tscrpt_reg_LuxR_C"/>
</dbReference>
<dbReference type="Gene3D" id="1.10.10.10">
    <property type="entry name" value="Winged helix-like DNA-binding domain superfamily/Winged helix DNA-binding domain"/>
    <property type="match status" value="1"/>
</dbReference>
<dbReference type="GO" id="GO:0006355">
    <property type="term" value="P:regulation of DNA-templated transcription"/>
    <property type="evidence" value="ECO:0007669"/>
    <property type="project" value="InterPro"/>
</dbReference>
<evidence type="ECO:0000259" key="1">
    <source>
        <dbReference type="SMART" id="SM00421"/>
    </source>
</evidence>
<dbReference type="Proteomes" id="UP000532936">
    <property type="component" value="Unassembled WGS sequence"/>
</dbReference>
<protein>
    <submittedName>
        <fullName evidence="2">DNA-binding CsgD family transcriptional regulator</fullName>
    </submittedName>
</protein>
<proteinExistence type="predicted"/>
<comment type="caution">
    <text evidence="2">The sequence shown here is derived from an EMBL/GenBank/DDBJ whole genome shotgun (WGS) entry which is preliminary data.</text>
</comment>
<reference evidence="2 3" key="1">
    <citation type="submission" date="2020-08" db="EMBL/GenBank/DDBJ databases">
        <title>Genomic Encyclopedia of Type Strains, Phase IV (KMG-IV): sequencing the most valuable type-strain genomes for metagenomic binning, comparative biology and taxonomic classification.</title>
        <authorList>
            <person name="Goeker M."/>
        </authorList>
    </citation>
    <scope>NUCLEOTIDE SEQUENCE [LARGE SCALE GENOMIC DNA]</scope>
    <source>
        <strain evidence="2 3">DSM 14878</strain>
    </source>
</reference>
<dbReference type="SUPFAM" id="SSF46894">
    <property type="entry name" value="C-terminal effector domain of the bipartite response regulators"/>
    <property type="match status" value="1"/>
</dbReference>
<evidence type="ECO:0000313" key="2">
    <source>
        <dbReference type="EMBL" id="MBB3871035.1"/>
    </source>
</evidence>
<keyword evidence="2" id="KW-0238">DNA-binding</keyword>
<feature type="domain" description="HTH luxR-type" evidence="1">
    <location>
        <begin position="141"/>
        <end position="198"/>
    </location>
</feature>
<dbReference type="InterPro" id="IPR036388">
    <property type="entry name" value="WH-like_DNA-bd_sf"/>
</dbReference>
<dbReference type="RefSeq" id="WP_183195292.1">
    <property type="nucleotide sequence ID" value="NZ_JACIDA010000001.1"/>
</dbReference>
<evidence type="ECO:0000313" key="3">
    <source>
        <dbReference type="Proteomes" id="UP000532936"/>
    </source>
</evidence>
<sequence length="205" mass="22397">MSPPMTSRLVALAGAAGREDETPSLHLSRWFANHAIACLFLSAQTLEVLDANAAAIRLVDASDELALSSGKLVVRGKAAAEQFRRFVYSLDGAPEIHMVGDHHRPLLMRVERVDETEVIAVQLFPIAPDEDQSLWANMGVIFGLTPSEDRLIKLLVGGANIKTLSEELGISVETARTHVRRSYLKIGVSNREQLFAAVAPYRLKG</sequence>
<organism evidence="2 3">
    <name type="scientific">Brevundimonas mediterranea</name>
    <dbReference type="NCBI Taxonomy" id="74329"/>
    <lineage>
        <taxon>Bacteria</taxon>
        <taxon>Pseudomonadati</taxon>
        <taxon>Pseudomonadota</taxon>
        <taxon>Alphaproteobacteria</taxon>
        <taxon>Caulobacterales</taxon>
        <taxon>Caulobacteraceae</taxon>
        <taxon>Brevundimonas</taxon>
    </lineage>
</organism>
<dbReference type="SMART" id="SM00421">
    <property type="entry name" value="HTH_LUXR"/>
    <property type="match status" value="1"/>
</dbReference>
<dbReference type="InterPro" id="IPR016032">
    <property type="entry name" value="Sig_transdc_resp-reg_C-effctor"/>
</dbReference>
<dbReference type="PRINTS" id="PR00038">
    <property type="entry name" value="HTHLUXR"/>
</dbReference>